<dbReference type="PROSITE" id="PS50118">
    <property type="entry name" value="HMG_BOX_2"/>
    <property type="match status" value="1"/>
</dbReference>
<sequence>MAAGSKSNAPKPRKRVEASTSSASPASTTLVRNKDGSAFARCEECNKDVPMALINFHSCSLDAKIKMNLKATIVEKPPEVKKKPVERKKPTTTEPTPKRLKRLKKGTDSNAPKRPPTAFFVFMDEFRKLLKEANSKTKAGKEVSKEGGEKWKSMSDEEKKPYFDKAAELKAEYEKSLASNNEDNENENVGVRSEEDAEEEEKEAPAKEEEEVLDDY</sequence>
<evidence type="ECO:0000313" key="5">
    <source>
        <dbReference type="Proteomes" id="UP001054252"/>
    </source>
</evidence>
<reference evidence="4 5" key="1">
    <citation type="journal article" date="2021" name="Commun. Biol.">
        <title>The genome of Shorea leprosula (Dipterocarpaceae) highlights the ecological relevance of drought in aseasonal tropical rainforests.</title>
        <authorList>
            <person name="Ng K.K.S."/>
            <person name="Kobayashi M.J."/>
            <person name="Fawcett J.A."/>
            <person name="Hatakeyama M."/>
            <person name="Paape T."/>
            <person name="Ng C.H."/>
            <person name="Ang C.C."/>
            <person name="Tnah L.H."/>
            <person name="Lee C.T."/>
            <person name="Nishiyama T."/>
            <person name="Sese J."/>
            <person name="O'Brien M.J."/>
            <person name="Copetti D."/>
            <person name="Mohd Noor M.I."/>
            <person name="Ong R.C."/>
            <person name="Putra M."/>
            <person name="Sireger I.Z."/>
            <person name="Indrioko S."/>
            <person name="Kosugi Y."/>
            <person name="Izuno A."/>
            <person name="Isagi Y."/>
            <person name="Lee S.L."/>
            <person name="Shimizu K.K."/>
        </authorList>
    </citation>
    <scope>NUCLEOTIDE SEQUENCE [LARGE SCALE GENOMIC DNA]</scope>
    <source>
        <strain evidence="4">214</strain>
    </source>
</reference>
<keyword evidence="1" id="KW-0238">DNA-binding</keyword>
<evidence type="ECO:0000313" key="4">
    <source>
        <dbReference type="EMBL" id="GKU90909.1"/>
    </source>
</evidence>
<accession>A0AAV5I0I8</accession>
<dbReference type="PANTHER" id="PTHR47658">
    <property type="entry name" value="HIGH MOBILITY GROUP B PROTEIN 12-RELATED"/>
    <property type="match status" value="1"/>
</dbReference>
<proteinExistence type="predicted"/>
<feature type="compositionally biased region" description="Low complexity" evidence="2">
    <location>
        <begin position="18"/>
        <end position="29"/>
    </location>
</feature>
<dbReference type="GO" id="GO:0003677">
    <property type="term" value="F:DNA binding"/>
    <property type="evidence" value="ECO:0007669"/>
    <property type="project" value="UniProtKB-UniRule"/>
</dbReference>
<feature type="region of interest" description="Disordered" evidence="2">
    <location>
        <begin position="174"/>
        <end position="216"/>
    </location>
</feature>
<gene>
    <name evidence="4" type="ORF">SLEP1_g4853</name>
</gene>
<dbReference type="InterPro" id="IPR009071">
    <property type="entry name" value="HMG_box_dom"/>
</dbReference>
<dbReference type="Gene3D" id="1.10.30.10">
    <property type="entry name" value="High mobility group box domain"/>
    <property type="match status" value="1"/>
</dbReference>
<feature type="region of interest" description="Disordered" evidence="2">
    <location>
        <begin position="133"/>
        <end position="161"/>
    </location>
</feature>
<keyword evidence="1" id="KW-0539">Nucleus</keyword>
<feature type="compositionally biased region" description="Acidic residues" evidence="2">
    <location>
        <begin position="195"/>
        <end position="216"/>
    </location>
</feature>
<dbReference type="CDD" id="cd22005">
    <property type="entry name" value="HMG-box_AtHMGB1-like"/>
    <property type="match status" value="1"/>
</dbReference>
<dbReference type="InterPro" id="IPR036910">
    <property type="entry name" value="HMG_box_dom_sf"/>
</dbReference>
<organism evidence="4 5">
    <name type="scientific">Rubroshorea leprosula</name>
    <dbReference type="NCBI Taxonomy" id="152421"/>
    <lineage>
        <taxon>Eukaryota</taxon>
        <taxon>Viridiplantae</taxon>
        <taxon>Streptophyta</taxon>
        <taxon>Embryophyta</taxon>
        <taxon>Tracheophyta</taxon>
        <taxon>Spermatophyta</taxon>
        <taxon>Magnoliopsida</taxon>
        <taxon>eudicotyledons</taxon>
        <taxon>Gunneridae</taxon>
        <taxon>Pentapetalae</taxon>
        <taxon>rosids</taxon>
        <taxon>malvids</taxon>
        <taxon>Malvales</taxon>
        <taxon>Dipterocarpaceae</taxon>
        <taxon>Rubroshorea</taxon>
    </lineage>
</organism>
<dbReference type="GO" id="GO:0005634">
    <property type="term" value="C:nucleus"/>
    <property type="evidence" value="ECO:0007669"/>
    <property type="project" value="UniProtKB-UniRule"/>
</dbReference>
<protein>
    <recommendedName>
        <fullName evidence="3">HMG box domain-containing protein</fullName>
    </recommendedName>
</protein>
<feature type="domain" description="HMG box" evidence="3">
    <location>
        <begin position="112"/>
        <end position="181"/>
    </location>
</feature>
<feature type="DNA-binding region" description="HMG box" evidence="1">
    <location>
        <begin position="112"/>
        <end position="181"/>
    </location>
</feature>
<evidence type="ECO:0000259" key="3">
    <source>
        <dbReference type="PROSITE" id="PS50118"/>
    </source>
</evidence>
<evidence type="ECO:0000256" key="1">
    <source>
        <dbReference type="PROSITE-ProRule" id="PRU00267"/>
    </source>
</evidence>
<keyword evidence="5" id="KW-1185">Reference proteome</keyword>
<dbReference type="PANTHER" id="PTHR47658:SF1">
    <property type="entry name" value="MEIOSIS INITIATOR PROTEIN"/>
    <property type="match status" value="1"/>
</dbReference>
<dbReference type="GO" id="GO:0010197">
    <property type="term" value="P:polar nucleus fusion"/>
    <property type="evidence" value="ECO:0007669"/>
    <property type="project" value="TreeGrafter"/>
</dbReference>
<dbReference type="Pfam" id="PF00505">
    <property type="entry name" value="HMG_box"/>
    <property type="match status" value="1"/>
</dbReference>
<feature type="region of interest" description="Disordered" evidence="2">
    <location>
        <begin position="1"/>
        <end position="33"/>
    </location>
</feature>
<feature type="region of interest" description="Disordered" evidence="2">
    <location>
        <begin position="74"/>
        <end position="117"/>
    </location>
</feature>
<comment type="caution">
    <text evidence="4">The sequence shown here is derived from an EMBL/GenBank/DDBJ whole genome shotgun (WGS) entry which is preliminary data.</text>
</comment>
<name>A0AAV5I0I8_9ROSI</name>
<dbReference type="AlphaFoldDB" id="A0AAV5I0I8"/>
<dbReference type="EMBL" id="BPVZ01000004">
    <property type="protein sequence ID" value="GKU90909.1"/>
    <property type="molecule type" value="Genomic_DNA"/>
</dbReference>
<dbReference type="SUPFAM" id="SSF47095">
    <property type="entry name" value="HMG-box"/>
    <property type="match status" value="1"/>
</dbReference>
<dbReference type="Proteomes" id="UP001054252">
    <property type="component" value="Unassembled WGS sequence"/>
</dbReference>
<feature type="compositionally biased region" description="Basic and acidic residues" evidence="2">
    <location>
        <begin position="76"/>
        <end position="91"/>
    </location>
</feature>
<dbReference type="SMART" id="SM00398">
    <property type="entry name" value="HMG"/>
    <property type="match status" value="1"/>
</dbReference>
<evidence type="ECO:0000256" key="2">
    <source>
        <dbReference type="SAM" id="MobiDB-lite"/>
    </source>
</evidence>